<evidence type="ECO:0000256" key="1">
    <source>
        <dbReference type="SAM" id="MobiDB-lite"/>
    </source>
</evidence>
<accession>A0A8J5U0A0</accession>
<protein>
    <submittedName>
        <fullName evidence="2">Uncharacterized protein</fullName>
    </submittedName>
</protein>
<feature type="region of interest" description="Disordered" evidence="1">
    <location>
        <begin position="38"/>
        <end position="60"/>
    </location>
</feature>
<gene>
    <name evidence="2" type="ORF">Forpe1208_v004176</name>
</gene>
<proteinExistence type="predicted"/>
<dbReference type="Proteomes" id="UP000694050">
    <property type="component" value="Unassembled WGS sequence"/>
</dbReference>
<sequence>MSSSSQLVSSFRLASSIIVTLVAPSIRLSQFLVPSLSHLAPTPRTRNSEARQDDRDGRIPNVTRDVIVQIVDQLPHSIRYLQ</sequence>
<feature type="compositionally biased region" description="Basic and acidic residues" evidence="1">
    <location>
        <begin position="46"/>
        <end position="58"/>
    </location>
</feature>
<evidence type="ECO:0000313" key="3">
    <source>
        <dbReference type="Proteomes" id="UP000694050"/>
    </source>
</evidence>
<name>A0A8J5U0A0_FUSOX</name>
<reference evidence="2" key="1">
    <citation type="submission" date="2021-04" db="EMBL/GenBank/DDBJ databases">
        <title>First draft genome resource for Brassicaceae pathogens Fusarium oxysporum f. sp. raphani and Fusarium oxysporum f. sp. rapae.</title>
        <authorList>
            <person name="Asai S."/>
        </authorList>
    </citation>
    <scope>NUCLEOTIDE SEQUENCE</scope>
    <source>
        <strain evidence="2">Tf1208</strain>
    </source>
</reference>
<organism evidence="2 3">
    <name type="scientific">Fusarium oxysporum f. sp. rapae</name>
    <dbReference type="NCBI Taxonomy" id="485398"/>
    <lineage>
        <taxon>Eukaryota</taxon>
        <taxon>Fungi</taxon>
        <taxon>Dikarya</taxon>
        <taxon>Ascomycota</taxon>
        <taxon>Pezizomycotina</taxon>
        <taxon>Sordariomycetes</taxon>
        <taxon>Hypocreomycetidae</taxon>
        <taxon>Hypocreales</taxon>
        <taxon>Nectriaceae</taxon>
        <taxon>Fusarium</taxon>
        <taxon>Fusarium oxysporum species complex</taxon>
    </lineage>
</organism>
<comment type="caution">
    <text evidence="2">The sequence shown here is derived from an EMBL/GenBank/DDBJ whole genome shotgun (WGS) entry which is preliminary data.</text>
</comment>
<evidence type="ECO:0000313" key="2">
    <source>
        <dbReference type="EMBL" id="KAG7417423.1"/>
    </source>
</evidence>
<dbReference type="AlphaFoldDB" id="A0A8J5U0A0"/>
<dbReference type="EMBL" id="JAELUQ010000003">
    <property type="protein sequence ID" value="KAG7417423.1"/>
    <property type="molecule type" value="Genomic_DNA"/>
</dbReference>